<organism evidence="4 5">
    <name type="scientific">Didymosphaeria variabile</name>
    <dbReference type="NCBI Taxonomy" id="1932322"/>
    <lineage>
        <taxon>Eukaryota</taxon>
        <taxon>Fungi</taxon>
        <taxon>Dikarya</taxon>
        <taxon>Ascomycota</taxon>
        <taxon>Pezizomycotina</taxon>
        <taxon>Dothideomycetes</taxon>
        <taxon>Pleosporomycetidae</taxon>
        <taxon>Pleosporales</taxon>
        <taxon>Massarineae</taxon>
        <taxon>Didymosphaeriaceae</taxon>
        <taxon>Didymosphaeria</taxon>
    </lineage>
</organism>
<evidence type="ECO:0000313" key="5">
    <source>
        <dbReference type="Proteomes" id="UP001140513"/>
    </source>
</evidence>
<evidence type="ECO:0008006" key="6">
    <source>
        <dbReference type="Google" id="ProtNLM"/>
    </source>
</evidence>
<accession>A0A9W8XCG3</accession>
<feature type="region of interest" description="Disordered" evidence="2">
    <location>
        <begin position="385"/>
        <end position="502"/>
    </location>
</feature>
<dbReference type="EMBL" id="JAPEUX010000008">
    <property type="protein sequence ID" value="KAJ4347154.1"/>
    <property type="molecule type" value="Genomic_DNA"/>
</dbReference>
<dbReference type="Gene3D" id="3.40.50.1240">
    <property type="entry name" value="Phosphoglycerate mutase-like"/>
    <property type="match status" value="1"/>
</dbReference>
<feature type="compositionally biased region" description="Low complexity" evidence="2">
    <location>
        <begin position="426"/>
        <end position="441"/>
    </location>
</feature>
<dbReference type="PANTHER" id="PTHR20963:SF23">
    <property type="entry name" value="3-PHYTASE"/>
    <property type="match status" value="1"/>
</dbReference>
<feature type="compositionally biased region" description="Low complexity" evidence="2">
    <location>
        <begin position="448"/>
        <end position="464"/>
    </location>
</feature>
<sequence length="581" mass="62682">MERVLRLLVAATAVAHVTADDFNVLQHLGGNGQWFPGPEVTGISSEVPEGCKVDLAAFFSRHGSRYPDNGAYNEWVALQNHIQESPFTVSDEKLEFLKNWKPVLSNPSAQIAQISPTGYKELTEMGATWRLRYSDLYEYNTPFTMWSNYYNSSPRVRDSARMFVHGFLGPNATELGTIFALNSSDPASWMNSLAPSDLCPAYKDQGGSPYIDQWQAIYLPPIVARLNAEIKGNFTFTQQEVSIIPYLCGFETQITGQRSPFCNIFTDEEILQYEYAQDLRYWYGTGLGTDIEKLQMLPTLGMLVRRFVDGPNKTYTLRNSTFQAPNVIASFSNDGQITQLIAASGVFDNEPQLPGNRTLPNRKFRASRLTPMRGTIAFERLVCSGSGSSPNASTSAVPSYPSGSSTGTAPISTPGANETSSAPVYGTGSSSGSAAATSGSSVQGYAHGHGPSSVAAPASSSVHGYAHGHAPSSAVHSTPTVAPGYATGDAPHKRDNSTNPAPSSTYIRIILNDVVYPVANCNDGPGSSCPLSQYQKLVKDKLAKAGSFTKFCNTTNAAFSGEPQSNFFMDNTLSFANVVKP</sequence>
<dbReference type="Proteomes" id="UP001140513">
    <property type="component" value="Unassembled WGS sequence"/>
</dbReference>
<feature type="compositionally biased region" description="Low complexity" evidence="2">
    <location>
        <begin position="385"/>
        <end position="396"/>
    </location>
</feature>
<feature type="compositionally biased region" description="Polar residues" evidence="2">
    <location>
        <begin position="401"/>
        <end position="422"/>
    </location>
</feature>
<evidence type="ECO:0000256" key="2">
    <source>
        <dbReference type="SAM" id="MobiDB-lite"/>
    </source>
</evidence>
<feature type="chain" id="PRO_5040847585" description="Phosphoglycerate mutase-like protein" evidence="3">
    <location>
        <begin position="20"/>
        <end position="581"/>
    </location>
</feature>
<dbReference type="Pfam" id="PF00328">
    <property type="entry name" value="His_Phos_2"/>
    <property type="match status" value="1"/>
</dbReference>
<dbReference type="GO" id="GO:0003993">
    <property type="term" value="F:acid phosphatase activity"/>
    <property type="evidence" value="ECO:0007669"/>
    <property type="project" value="TreeGrafter"/>
</dbReference>
<gene>
    <name evidence="4" type="ORF">N0V89_011092</name>
</gene>
<dbReference type="GeneID" id="80914622"/>
<protein>
    <recommendedName>
        <fullName evidence="6">Phosphoglycerate mutase-like protein</fullName>
    </recommendedName>
</protein>
<dbReference type="CDD" id="cd07061">
    <property type="entry name" value="HP_HAP_like"/>
    <property type="match status" value="1"/>
</dbReference>
<evidence type="ECO:0000256" key="1">
    <source>
        <dbReference type="ARBA" id="ARBA00022801"/>
    </source>
</evidence>
<dbReference type="AlphaFoldDB" id="A0A9W8XCG3"/>
<evidence type="ECO:0000256" key="3">
    <source>
        <dbReference type="SAM" id="SignalP"/>
    </source>
</evidence>
<reference evidence="4" key="1">
    <citation type="submission" date="2022-10" db="EMBL/GenBank/DDBJ databases">
        <title>Tapping the CABI collections for fungal endophytes: first genome assemblies for Collariella, Neodidymelliopsis, Ascochyta clinopodiicola, Didymella pomorum, Didymosphaeria variabile, Neocosmospora piperis and Neocucurbitaria cava.</title>
        <authorList>
            <person name="Hill R."/>
        </authorList>
    </citation>
    <scope>NUCLEOTIDE SEQUENCE</scope>
    <source>
        <strain evidence="4">IMI 356815</strain>
    </source>
</reference>
<comment type="caution">
    <text evidence="4">The sequence shown here is derived from an EMBL/GenBank/DDBJ whole genome shotgun (WGS) entry which is preliminary data.</text>
</comment>
<keyword evidence="1" id="KW-0378">Hydrolase</keyword>
<keyword evidence="5" id="KW-1185">Reference proteome</keyword>
<keyword evidence="3" id="KW-0732">Signal</keyword>
<dbReference type="SUPFAM" id="SSF53254">
    <property type="entry name" value="Phosphoglycerate mutase-like"/>
    <property type="match status" value="1"/>
</dbReference>
<name>A0A9W8XCG3_9PLEO</name>
<dbReference type="PANTHER" id="PTHR20963">
    <property type="entry name" value="MULTIPLE INOSITOL POLYPHOSPHATE PHOSPHATASE-RELATED"/>
    <property type="match status" value="1"/>
</dbReference>
<dbReference type="InterPro" id="IPR029033">
    <property type="entry name" value="His_PPase_superfam"/>
</dbReference>
<evidence type="ECO:0000313" key="4">
    <source>
        <dbReference type="EMBL" id="KAJ4347154.1"/>
    </source>
</evidence>
<feature type="signal peptide" evidence="3">
    <location>
        <begin position="1"/>
        <end position="19"/>
    </location>
</feature>
<dbReference type="OrthoDB" id="6509975at2759"/>
<dbReference type="GO" id="GO:0009277">
    <property type="term" value="C:fungal-type cell wall"/>
    <property type="evidence" value="ECO:0007669"/>
    <property type="project" value="TreeGrafter"/>
</dbReference>
<proteinExistence type="predicted"/>
<dbReference type="InterPro" id="IPR000560">
    <property type="entry name" value="His_Pase_clade-2"/>
</dbReference>
<dbReference type="RefSeq" id="XP_056066954.1">
    <property type="nucleotide sequence ID" value="XM_056219827.1"/>
</dbReference>